<feature type="coiled-coil region" evidence="13">
    <location>
        <begin position="113"/>
        <end position="269"/>
    </location>
</feature>
<evidence type="ECO:0000259" key="14">
    <source>
        <dbReference type="Pfam" id="PF13851"/>
    </source>
</evidence>
<evidence type="ECO:0000256" key="13">
    <source>
        <dbReference type="SAM" id="Coils"/>
    </source>
</evidence>
<name>A0ABV0TQM1_9TELE</name>
<comment type="subcellular location">
    <subcellularLocation>
        <location evidence="1">Cell projection</location>
        <location evidence="1">Cilium</location>
        <location evidence="1">Flagellum</location>
    </subcellularLocation>
    <subcellularLocation>
        <location evidence="2">Cytoplasm</location>
        <location evidence="2">Cytoskeleton</location>
    </subcellularLocation>
</comment>
<evidence type="ECO:0000256" key="6">
    <source>
        <dbReference type="ARBA" id="ARBA00022701"/>
    </source>
</evidence>
<keyword evidence="11" id="KW-0966">Cell projection</keyword>
<evidence type="ECO:0000313" key="16">
    <source>
        <dbReference type="Proteomes" id="UP001482620"/>
    </source>
</evidence>
<evidence type="ECO:0000256" key="5">
    <source>
        <dbReference type="ARBA" id="ARBA00022490"/>
    </source>
</evidence>
<accession>A0ABV0TQM1</accession>
<proteinExistence type="inferred from homology"/>
<dbReference type="EMBL" id="JAHRIQ010040414">
    <property type="protein sequence ID" value="MEQ2234620.1"/>
    <property type="molecule type" value="Genomic_DNA"/>
</dbReference>
<dbReference type="PANTHER" id="PTHR31543:SF0">
    <property type="entry name" value="DYNEIN REGULATORY COMPLEX SUBUNIT 4"/>
    <property type="match status" value="1"/>
</dbReference>
<evidence type="ECO:0000256" key="12">
    <source>
        <dbReference type="ARBA" id="ARBA00031568"/>
    </source>
</evidence>
<feature type="coiled-coil region" evidence="13">
    <location>
        <begin position="295"/>
        <end position="322"/>
    </location>
</feature>
<evidence type="ECO:0000256" key="3">
    <source>
        <dbReference type="ARBA" id="ARBA00009859"/>
    </source>
</evidence>
<organism evidence="15 16">
    <name type="scientific">Ilyodon furcidens</name>
    <name type="common">goldbreast splitfin</name>
    <dbReference type="NCBI Taxonomy" id="33524"/>
    <lineage>
        <taxon>Eukaryota</taxon>
        <taxon>Metazoa</taxon>
        <taxon>Chordata</taxon>
        <taxon>Craniata</taxon>
        <taxon>Vertebrata</taxon>
        <taxon>Euteleostomi</taxon>
        <taxon>Actinopterygii</taxon>
        <taxon>Neopterygii</taxon>
        <taxon>Teleostei</taxon>
        <taxon>Neoteleostei</taxon>
        <taxon>Acanthomorphata</taxon>
        <taxon>Ovalentaria</taxon>
        <taxon>Atherinomorphae</taxon>
        <taxon>Cyprinodontiformes</taxon>
        <taxon>Goodeidae</taxon>
        <taxon>Ilyodon</taxon>
    </lineage>
</organism>
<keyword evidence="8 13" id="KW-0175">Coiled coil</keyword>
<evidence type="ECO:0000256" key="1">
    <source>
        <dbReference type="ARBA" id="ARBA00004230"/>
    </source>
</evidence>
<evidence type="ECO:0000256" key="10">
    <source>
        <dbReference type="ARBA" id="ARBA00023212"/>
    </source>
</evidence>
<evidence type="ECO:0000256" key="4">
    <source>
        <dbReference type="ARBA" id="ARBA00021301"/>
    </source>
</evidence>
<evidence type="ECO:0000256" key="7">
    <source>
        <dbReference type="ARBA" id="ARBA00022846"/>
    </source>
</evidence>
<dbReference type="InterPro" id="IPR039308">
    <property type="entry name" value="GAS8"/>
</dbReference>
<sequence>MDAVSSYLLLQNQNTESDLKLLKEIQDLQADSREKRLQEDSSIKQLKLKNQTELMKLNKEYERRIQGMEVQKIWTMRCLEDTYQRKQSNTLNKIETQMKHHIEFLDMEHNEKMQRMEETLENFQVSKKNLASENILKGELKKLEKEEVQLKKHISTAQQENHCLNETLQEVQQKLSELHGQVEEHKHSKEYMEKYRAQQKVVKKELTDLTVEHELLLQAFQKVQEERDELLKRQTESILDIQQTSGLKKILLQKKLAAVTETLEKKEAQLSAALSVCSIEPTARSNAVSKLDEILESKRISMDALQQDLDLESQEYEQLLHS</sequence>
<comment type="caution">
    <text evidence="15">The sequence shown here is derived from an EMBL/GenBank/DDBJ whole genome shotgun (WGS) entry which is preliminary data.</text>
</comment>
<evidence type="ECO:0000256" key="9">
    <source>
        <dbReference type="ARBA" id="ARBA00023069"/>
    </source>
</evidence>
<feature type="domain" description="Growth arrest-specific protein 8" evidence="14">
    <location>
        <begin position="107"/>
        <end position="305"/>
    </location>
</feature>
<keyword evidence="10" id="KW-0206">Cytoskeleton</keyword>
<keyword evidence="6" id="KW-0493">Microtubule</keyword>
<evidence type="ECO:0000313" key="15">
    <source>
        <dbReference type="EMBL" id="MEQ2234620.1"/>
    </source>
</evidence>
<reference evidence="15 16" key="1">
    <citation type="submission" date="2021-06" db="EMBL/GenBank/DDBJ databases">
        <authorList>
            <person name="Palmer J.M."/>
        </authorList>
    </citation>
    <scope>NUCLEOTIDE SEQUENCE [LARGE SCALE GENOMIC DNA]</scope>
    <source>
        <strain evidence="16">if_2019</strain>
        <tissue evidence="15">Muscle</tissue>
    </source>
</reference>
<keyword evidence="5" id="KW-0963">Cytoplasm</keyword>
<dbReference type="Pfam" id="PF13851">
    <property type="entry name" value="GAS"/>
    <property type="match status" value="1"/>
</dbReference>
<keyword evidence="9" id="KW-0969">Cilium</keyword>
<evidence type="ECO:0000256" key="8">
    <source>
        <dbReference type="ARBA" id="ARBA00023054"/>
    </source>
</evidence>
<dbReference type="PANTHER" id="PTHR31543">
    <property type="entry name" value="DYNEIN REGULATORY COMPLEX SUBUNIT 4"/>
    <property type="match status" value="1"/>
</dbReference>
<dbReference type="InterPro" id="IPR025593">
    <property type="entry name" value="GAS8_dom"/>
</dbReference>
<keyword evidence="7" id="KW-0282">Flagellum</keyword>
<protein>
    <recommendedName>
        <fullName evidence="4">Dynein regulatory complex subunit 4</fullName>
    </recommendedName>
    <alternativeName>
        <fullName evidence="12">Growth arrest-specific protein 8</fullName>
    </alternativeName>
</protein>
<evidence type="ECO:0000256" key="11">
    <source>
        <dbReference type="ARBA" id="ARBA00023273"/>
    </source>
</evidence>
<keyword evidence="16" id="KW-1185">Reference proteome</keyword>
<gene>
    <name evidence="15" type="ORF">ILYODFUR_033373</name>
</gene>
<dbReference type="Proteomes" id="UP001482620">
    <property type="component" value="Unassembled WGS sequence"/>
</dbReference>
<evidence type="ECO:0000256" key="2">
    <source>
        <dbReference type="ARBA" id="ARBA00004245"/>
    </source>
</evidence>
<comment type="similarity">
    <text evidence="3">Belongs to the DRC4 family.</text>
</comment>